<evidence type="ECO:0000256" key="11">
    <source>
        <dbReference type="ARBA" id="ARBA00022833"/>
    </source>
</evidence>
<dbReference type="CDD" id="cd23117">
    <property type="entry name" value="RING-H2_TUL1-like"/>
    <property type="match status" value="1"/>
</dbReference>
<keyword evidence="13 16" id="KW-0472">Membrane</keyword>
<feature type="transmembrane region" description="Helical" evidence="16">
    <location>
        <begin position="392"/>
        <end position="417"/>
    </location>
</feature>
<keyword evidence="6 16" id="KW-0812">Transmembrane</keyword>
<feature type="transmembrane region" description="Helical" evidence="16">
    <location>
        <begin position="330"/>
        <end position="349"/>
    </location>
</feature>
<evidence type="ECO:0000256" key="8">
    <source>
        <dbReference type="ARBA" id="ARBA00022729"/>
    </source>
</evidence>
<evidence type="ECO:0000256" key="3">
    <source>
        <dbReference type="ARBA" id="ARBA00004906"/>
    </source>
</evidence>
<evidence type="ECO:0000259" key="18">
    <source>
        <dbReference type="PROSITE" id="PS50089"/>
    </source>
</evidence>
<evidence type="ECO:0000256" key="17">
    <source>
        <dbReference type="SAM" id="SignalP"/>
    </source>
</evidence>
<dbReference type="SUPFAM" id="SSF57850">
    <property type="entry name" value="RING/U-box"/>
    <property type="match status" value="1"/>
</dbReference>
<dbReference type="SMART" id="SM00184">
    <property type="entry name" value="RING"/>
    <property type="match status" value="1"/>
</dbReference>
<evidence type="ECO:0000256" key="2">
    <source>
        <dbReference type="ARBA" id="ARBA00004127"/>
    </source>
</evidence>
<evidence type="ECO:0000313" key="19">
    <source>
        <dbReference type="EMBL" id="CAD9203614.1"/>
    </source>
</evidence>
<dbReference type="GO" id="GO:0012505">
    <property type="term" value="C:endomembrane system"/>
    <property type="evidence" value="ECO:0007669"/>
    <property type="project" value="UniProtKB-SubCell"/>
</dbReference>
<feature type="transmembrane region" description="Helical" evidence="16">
    <location>
        <begin position="492"/>
        <end position="510"/>
    </location>
</feature>
<evidence type="ECO:0000256" key="14">
    <source>
        <dbReference type="PROSITE-ProRule" id="PRU00175"/>
    </source>
</evidence>
<keyword evidence="11" id="KW-0862">Zinc</keyword>
<keyword evidence="9 14" id="KW-0863">Zinc-finger</keyword>
<dbReference type="InterPro" id="IPR013083">
    <property type="entry name" value="Znf_RING/FYVE/PHD"/>
</dbReference>
<proteinExistence type="predicted"/>
<evidence type="ECO:0000256" key="7">
    <source>
        <dbReference type="ARBA" id="ARBA00022723"/>
    </source>
</evidence>
<dbReference type="InterPro" id="IPR001841">
    <property type="entry name" value="Znf_RING"/>
</dbReference>
<comment type="pathway">
    <text evidence="3">Protein modification; protein ubiquitination.</text>
</comment>
<evidence type="ECO:0000256" key="12">
    <source>
        <dbReference type="ARBA" id="ARBA00022989"/>
    </source>
</evidence>
<sequence length="636" mass="70512">MANVLAVLTCCYFVLGLPGFTRTLETDTAVPILPSSTFGAEHSRRRDGLDALGSRSESNFNASGRKEKRSGPGVKAVGSPSVYVAEGNIGIDGSLAAMQSPQNVSGMYRGTWTRLNITQPPGSAFIFGKNEGVVIFELRTTASKEHGMENVQGDLVLRNGIYVTDTDIRLRLHGVLLKETGRIEANLEPLTPIRVDISGSDIHNGNADYRSALRDTAGWTFANLGRSSMRSHALGKTGGELAMKKKCEFRIHLDSNMTSLAHAGSSSFGGHSLPGHDSSDPTLAALQSVKLQDEEAANMSLKGTLISENCGISMTVNASYIRLEEYYAKAVNYTLMITMLSFMQVLLVIRQMESTNTQANAAKVSLLSIGIQAIMDAYLCLLHLTAGIVVEALFNAFATAAFFEFVMFAVFEMRYLLAIWRARRSGSFDPVSARRDLSILYTRFYGALLLVIFLAYQLQRFVRSFIFILYSFWLPQILYCIRSDLRQPLRPLYILGISATRLALPLYLYGCPKNLLRVAVDYRLCVSLVIWMGIQVAVLMLQSYFGPRCIIPKRFLPAKYDYFKIEGRNLNGGATADLETGREAVECVICMTPIEDSHTRTLMVTPCQHFFHSGCLQRWMDIKMECPTCRRSLPPP</sequence>
<evidence type="ECO:0000256" key="5">
    <source>
        <dbReference type="ARBA" id="ARBA00022679"/>
    </source>
</evidence>
<evidence type="ECO:0000256" key="15">
    <source>
        <dbReference type="SAM" id="MobiDB-lite"/>
    </source>
</evidence>
<feature type="transmembrane region" description="Helical" evidence="16">
    <location>
        <begin position="361"/>
        <end position="386"/>
    </location>
</feature>
<dbReference type="AlphaFoldDB" id="A0A7S1X1B5"/>
<dbReference type="PROSITE" id="PS50089">
    <property type="entry name" value="ZF_RING_2"/>
    <property type="match status" value="1"/>
</dbReference>
<protein>
    <recommendedName>
        <fullName evidence="4">RING-type E3 ubiquitin transferase</fullName>
        <ecNumber evidence="4">2.3.2.27</ecNumber>
    </recommendedName>
</protein>
<dbReference type="InterPro" id="IPR021319">
    <property type="entry name" value="DUF2921"/>
</dbReference>
<dbReference type="Pfam" id="PF13639">
    <property type="entry name" value="zf-RING_2"/>
    <property type="match status" value="1"/>
</dbReference>
<dbReference type="PANTHER" id="PTHR22763:SF162">
    <property type="entry name" value="TRANSMEMBRANE E3 UBIQUITIN-PROTEIN LIGASE 1"/>
    <property type="match status" value="1"/>
</dbReference>
<feature type="transmembrane region" description="Helical" evidence="16">
    <location>
        <begin position="522"/>
        <end position="545"/>
    </location>
</feature>
<dbReference type="Pfam" id="PF11145">
    <property type="entry name" value="DUF2921"/>
    <property type="match status" value="1"/>
</dbReference>
<comment type="catalytic activity">
    <reaction evidence="1">
        <text>S-ubiquitinyl-[E2 ubiquitin-conjugating enzyme]-L-cysteine + [acceptor protein]-L-lysine = [E2 ubiquitin-conjugating enzyme]-L-cysteine + N(6)-ubiquitinyl-[acceptor protein]-L-lysine.</text>
        <dbReference type="EC" id="2.3.2.27"/>
    </reaction>
</comment>
<keyword evidence="5" id="KW-0808">Transferase</keyword>
<dbReference type="Gene3D" id="3.30.40.10">
    <property type="entry name" value="Zinc/RING finger domain, C3HC4 (zinc finger)"/>
    <property type="match status" value="1"/>
</dbReference>
<dbReference type="InterPro" id="IPR050731">
    <property type="entry name" value="HRD1_E3_ubiq-ligases"/>
</dbReference>
<accession>A0A7S1X1B5</accession>
<evidence type="ECO:0000256" key="13">
    <source>
        <dbReference type="ARBA" id="ARBA00023136"/>
    </source>
</evidence>
<keyword evidence="12 16" id="KW-1133">Transmembrane helix</keyword>
<dbReference type="GO" id="GO:0043161">
    <property type="term" value="P:proteasome-mediated ubiquitin-dependent protein catabolic process"/>
    <property type="evidence" value="ECO:0007669"/>
    <property type="project" value="TreeGrafter"/>
</dbReference>
<dbReference type="EC" id="2.3.2.27" evidence="4"/>
<evidence type="ECO:0000256" key="6">
    <source>
        <dbReference type="ARBA" id="ARBA00022692"/>
    </source>
</evidence>
<evidence type="ECO:0000256" key="4">
    <source>
        <dbReference type="ARBA" id="ARBA00012483"/>
    </source>
</evidence>
<dbReference type="EMBL" id="HBGG01011483">
    <property type="protein sequence ID" value="CAD9203614.1"/>
    <property type="molecule type" value="Transcribed_RNA"/>
</dbReference>
<keyword evidence="7" id="KW-0479">Metal-binding</keyword>
<evidence type="ECO:0000256" key="16">
    <source>
        <dbReference type="SAM" id="Phobius"/>
    </source>
</evidence>
<evidence type="ECO:0000256" key="1">
    <source>
        <dbReference type="ARBA" id="ARBA00000900"/>
    </source>
</evidence>
<dbReference type="SMART" id="SM00744">
    <property type="entry name" value="RINGv"/>
    <property type="match status" value="1"/>
</dbReference>
<keyword evidence="8 17" id="KW-0732">Signal</keyword>
<dbReference type="GO" id="GO:0061630">
    <property type="term" value="F:ubiquitin protein ligase activity"/>
    <property type="evidence" value="ECO:0007669"/>
    <property type="project" value="UniProtKB-EC"/>
</dbReference>
<dbReference type="InterPro" id="IPR011016">
    <property type="entry name" value="Znf_RING-CH"/>
</dbReference>
<dbReference type="PANTHER" id="PTHR22763">
    <property type="entry name" value="RING ZINC FINGER PROTEIN"/>
    <property type="match status" value="1"/>
</dbReference>
<evidence type="ECO:0000256" key="9">
    <source>
        <dbReference type="ARBA" id="ARBA00022771"/>
    </source>
</evidence>
<comment type="subcellular location">
    <subcellularLocation>
        <location evidence="2">Endomembrane system</location>
        <topology evidence="2">Multi-pass membrane protein</topology>
    </subcellularLocation>
</comment>
<feature type="domain" description="RING-type" evidence="18">
    <location>
        <begin position="587"/>
        <end position="630"/>
    </location>
</feature>
<organism evidence="19">
    <name type="scientific">Tetraselmis chuii</name>
    <dbReference type="NCBI Taxonomy" id="63592"/>
    <lineage>
        <taxon>Eukaryota</taxon>
        <taxon>Viridiplantae</taxon>
        <taxon>Chlorophyta</taxon>
        <taxon>core chlorophytes</taxon>
        <taxon>Chlorodendrophyceae</taxon>
        <taxon>Chlorodendrales</taxon>
        <taxon>Chlorodendraceae</taxon>
        <taxon>Tetraselmis</taxon>
    </lineage>
</organism>
<evidence type="ECO:0000256" key="10">
    <source>
        <dbReference type="ARBA" id="ARBA00022786"/>
    </source>
</evidence>
<name>A0A7S1X1B5_9CHLO</name>
<feature type="chain" id="PRO_5030706720" description="RING-type E3 ubiquitin transferase" evidence="17">
    <location>
        <begin position="17"/>
        <end position="636"/>
    </location>
</feature>
<keyword evidence="10" id="KW-0833">Ubl conjugation pathway</keyword>
<gene>
    <name evidence="19" type="ORF">TCHU04912_LOCUS5849</name>
</gene>
<reference evidence="19" key="1">
    <citation type="submission" date="2021-01" db="EMBL/GenBank/DDBJ databases">
        <authorList>
            <person name="Corre E."/>
            <person name="Pelletier E."/>
            <person name="Niang G."/>
            <person name="Scheremetjew M."/>
            <person name="Finn R."/>
            <person name="Kale V."/>
            <person name="Holt S."/>
            <person name="Cochrane G."/>
            <person name="Meng A."/>
            <person name="Brown T."/>
            <person name="Cohen L."/>
        </authorList>
    </citation>
    <scope>NUCLEOTIDE SEQUENCE</scope>
    <source>
        <strain evidence="19">PLY429</strain>
    </source>
</reference>
<feature type="signal peptide" evidence="17">
    <location>
        <begin position="1"/>
        <end position="16"/>
    </location>
</feature>
<dbReference type="GO" id="GO:0008270">
    <property type="term" value="F:zinc ion binding"/>
    <property type="evidence" value="ECO:0007669"/>
    <property type="project" value="UniProtKB-KW"/>
</dbReference>
<feature type="region of interest" description="Disordered" evidence="15">
    <location>
        <begin position="39"/>
        <end position="76"/>
    </location>
</feature>
<feature type="transmembrane region" description="Helical" evidence="16">
    <location>
        <begin position="438"/>
        <end position="456"/>
    </location>
</feature>